<keyword evidence="3" id="KW-1185">Reference proteome</keyword>
<sequence>MKRYLTSIFIALSGIIILIGVMSDIYWGGVAAWGLAIICLLTAAYYTKYIPNEKKRKKSK</sequence>
<protein>
    <submittedName>
        <fullName evidence="2">Uncharacterized protein</fullName>
    </submittedName>
</protein>
<evidence type="ECO:0000313" key="2">
    <source>
        <dbReference type="EMBL" id="RHW30990.1"/>
    </source>
</evidence>
<proteinExistence type="predicted"/>
<accession>A0A417YED2</accession>
<dbReference type="RefSeq" id="WP_095311826.1">
    <property type="nucleotide sequence ID" value="NZ_JAMAWL010000008.1"/>
</dbReference>
<dbReference type="Proteomes" id="UP000285456">
    <property type="component" value="Unassembled WGS sequence"/>
</dbReference>
<name>A0A417YED2_9BACI</name>
<dbReference type="OrthoDB" id="2705056at2"/>
<dbReference type="EMBL" id="QWEH01000010">
    <property type="protein sequence ID" value="RHW30990.1"/>
    <property type="molecule type" value="Genomic_DNA"/>
</dbReference>
<dbReference type="AlphaFoldDB" id="A0A417YED2"/>
<keyword evidence="1" id="KW-1133">Transmembrane helix</keyword>
<feature type="transmembrane region" description="Helical" evidence="1">
    <location>
        <begin position="32"/>
        <end position="50"/>
    </location>
</feature>
<evidence type="ECO:0000313" key="3">
    <source>
        <dbReference type="Proteomes" id="UP000285456"/>
    </source>
</evidence>
<reference evidence="2 3" key="1">
    <citation type="journal article" date="2007" name="Int. J. Syst. Evol. Microbiol.">
        <title>Oceanobacillus profundus sp. nov., isolated from a deep-sea sediment core.</title>
        <authorList>
            <person name="Kim Y.G."/>
            <person name="Choi D.H."/>
            <person name="Hyun S."/>
            <person name="Cho B.C."/>
        </authorList>
    </citation>
    <scope>NUCLEOTIDE SEQUENCE [LARGE SCALE GENOMIC DNA]</scope>
    <source>
        <strain evidence="2 3">DSM 18246</strain>
    </source>
</reference>
<comment type="caution">
    <text evidence="2">The sequence shown here is derived from an EMBL/GenBank/DDBJ whole genome shotgun (WGS) entry which is preliminary data.</text>
</comment>
<feature type="transmembrane region" description="Helical" evidence="1">
    <location>
        <begin position="7"/>
        <end position="26"/>
    </location>
</feature>
<gene>
    <name evidence="2" type="ORF">D1B32_14545</name>
</gene>
<keyword evidence="1" id="KW-0812">Transmembrane</keyword>
<keyword evidence="1" id="KW-0472">Membrane</keyword>
<organism evidence="2 3">
    <name type="scientific">Oceanobacillus profundus</name>
    <dbReference type="NCBI Taxonomy" id="372463"/>
    <lineage>
        <taxon>Bacteria</taxon>
        <taxon>Bacillati</taxon>
        <taxon>Bacillota</taxon>
        <taxon>Bacilli</taxon>
        <taxon>Bacillales</taxon>
        <taxon>Bacillaceae</taxon>
        <taxon>Oceanobacillus</taxon>
    </lineage>
</organism>
<evidence type="ECO:0000256" key="1">
    <source>
        <dbReference type="SAM" id="Phobius"/>
    </source>
</evidence>